<comment type="caution">
    <text evidence="9">The sequence shown here is derived from an EMBL/GenBank/DDBJ whole genome shotgun (WGS) entry which is preliminary data.</text>
</comment>
<name>A0ABQ1EBC4_9CLOT</name>
<dbReference type="RefSeq" id="WP_206870370.1">
    <property type="nucleotide sequence ID" value="NZ_BMBA01000002.1"/>
</dbReference>
<proteinExistence type="inferred from homology"/>
<sequence length="383" mass="42410">MELEKKLRGKITILLVLAFALYIVFNQWNNVMGMLSSVYELFFPFILGGCIAFIINIPVTFISKKLLKLKRRGPGKVIRKYNRAISIVLSCFLILGVLASISSIIIPNIIDTVKILPTAFDSSTIAFQNWLDSNTWLSNNVTNLVNNMGIDWENIFNTVKSTAFNSASTAVLSTLQAATTFASATVEFILAFIFAIYILAQKERLGIQFKKLLYAFMKKENVDSILEVLNLTSETFSNFITGQCTVSAILAMLFFITLMLFQLPYALVISIVIGFFSIIPVLGSAIGCALGTFLLLMVSPIKAGIFLFIFVAIKQLEDNLIYPKVVGSSIGLPSIWVLFAITLGGKTFGVPGMIIFIPLCSVAYVLLRKEVNIRLEKKALKIE</sequence>
<feature type="transmembrane region" description="Helical" evidence="8">
    <location>
        <begin position="12"/>
        <end position="29"/>
    </location>
</feature>
<evidence type="ECO:0000256" key="1">
    <source>
        <dbReference type="ARBA" id="ARBA00004651"/>
    </source>
</evidence>
<dbReference type="Proteomes" id="UP000663802">
    <property type="component" value="Unassembled WGS sequence"/>
</dbReference>
<feature type="transmembrane region" description="Helical" evidence="8">
    <location>
        <begin position="41"/>
        <end position="63"/>
    </location>
</feature>
<evidence type="ECO:0000256" key="6">
    <source>
        <dbReference type="ARBA" id="ARBA00022989"/>
    </source>
</evidence>
<keyword evidence="7 8" id="KW-0472">Membrane</keyword>
<keyword evidence="4" id="KW-1003">Cell membrane</keyword>
<dbReference type="EMBL" id="BMBA01000002">
    <property type="protein sequence ID" value="GFZ32097.1"/>
    <property type="molecule type" value="Genomic_DNA"/>
</dbReference>
<feature type="transmembrane region" description="Helical" evidence="8">
    <location>
        <begin position="181"/>
        <end position="200"/>
    </location>
</feature>
<evidence type="ECO:0000256" key="7">
    <source>
        <dbReference type="ARBA" id="ARBA00023136"/>
    </source>
</evidence>
<gene>
    <name evidence="9" type="ORF">CSC2_26230</name>
</gene>
<dbReference type="Pfam" id="PF01594">
    <property type="entry name" value="AI-2E_transport"/>
    <property type="match status" value="1"/>
</dbReference>
<evidence type="ECO:0000256" key="3">
    <source>
        <dbReference type="ARBA" id="ARBA00022448"/>
    </source>
</evidence>
<feature type="transmembrane region" description="Helical" evidence="8">
    <location>
        <begin position="325"/>
        <end position="342"/>
    </location>
</feature>
<accession>A0ABQ1EBC4</accession>
<comment type="similarity">
    <text evidence="2">Belongs to the autoinducer-2 exporter (AI-2E) (TC 2.A.86) family.</text>
</comment>
<protein>
    <submittedName>
        <fullName evidence="9">AI-2E family transporter</fullName>
    </submittedName>
</protein>
<keyword evidence="10" id="KW-1185">Reference proteome</keyword>
<evidence type="ECO:0000256" key="8">
    <source>
        <dbReference type="SAM" id="Phobius"/>
    </source>
</evidence>
<keyword evidence="3" id="KW-0813">Transport</keyword>
<evidence type="ECO:0000313" key="9">
    <source>
        <dbReference type="EMBL" id="GFZ32097.1"/>
    </source>
</evidence>
<feature type="transmembrane region" description="Helical" evidence="8">
    <location>
        <begin position="348"/>
        <end position="367"/>
    </location>
</feature>
<feature type="transmembrane region" description="Helical" evidence="8">
    <location>
        <begin position="249"/>
        <end position="278"/>
    </location>
</feature>
<evidence type="ECO:0000256" key="4">
    <source>
        <dbReference type="ARBA" id="ARBA00022475"/>
    </source>
</evidence>
<organism evidence="9 10">
    <name type="scientific">Clostridium zeae</name>
    <dbReference type="NCBI Taxonomy" id="2759022"/>
    <lineage>
        <taxon>Bacteria</taxon>
        <taxon>Bacillati</taxon>
        <taxon>Bacillota</taxon>
        <taxon>Clostridia</taxon>
        <taxon>Eubacteriales</taxon>
        <taxon>Clostridiaceae</taxon>
        <taxon>Clostridium</taxon>
    </lineage>
</organism>
<feature type="transmembrane region" description="Helical" evidence="8">
    <location>
        <begin position="284"/>
        <end position="313"/>
    </location>
</feature>
<keyword evidence="5 8" id="KW-0812">Transmembrane</keyword>
<comment type="subcellular location">
    <subcellularLocation>
        <location evidence="1">Cell membrane</location>
        <topology evidence="1">Multi-pass membrane protein</topology>
    </subcellularLocation>
</comment>
<dbReference type="InterPro" id="IPR002549">
    <property type="entry name" value="AI-2E-like"/>
</dbReference>
<evidence type="ECO:0000256" key="2">
    <source>
        <dbReference type="ARBA" id="ARBA00009773"/>
    </source>
</evidence>
<feature type="transmembrane region" description="Helical" evidence="8">
    <location>
        <begin position="84"/>
        <end position="110"/>
    </location>
</feature>
<evidence type="ECO:0000256" key="5">
    <source>
        <dbReference type="ARBA" id="ARBA00022692"/>
    </source>
</evidence>
<dbReference type="PANTHER" id="PTHR21716:SF53">
    <property type="entry name" value="PERMEASE PERM-RELATED"/>
    <property type="match status" value="1"/>
</dbReference>
<dbReference type="PANTHER" id="PTHR21716">
    <property type="entry name" value="TRANSMEMBRANE PROTEIN"/>
    <property type="match status" value="1"/>
</dbReference>
<evidence type="ECO:0000313" key="10">
    <source>
        <dbReference type="Proteomes" id="UP000663802"/>
    </source>
</evidence>
<reference evidence="9 10" key="1">
    <citation type="journal article" date="2021" name="Int. J. Syst. Evol. Microbiol.">
        <title>Clostridium zeae sp. nov., isolated from corn silage.</title>
        <authorList>
            <person name="Kobayashi H."/>
            <person name="Tanizawa Y."/>
            <person name="Yagura M."/>
            <person name="Sakamoto M."/>
            <person name="Ohkuma M."/>
            <person name="Tohno M."/>
        </authorList>
    </citation>
    <scope>NUCLEOTIDE SEQUENCE [LARGE SCALE GENOMIC DNA]</scope>
    <source>
        <strain evidence="9 10">CSC2</strain>
    </source>
</reference>
<keyword evidence="6 8" id="KW-1133">Transmembrane helix</keyword>